<comment type="caution">
    <text evidence="1">Lacks conserved residue(s) required for the propagation of feature annotation.</text>
</comment>
<dbReference type="EMBL" id="JAHQIW010005749">
    <property type="protein sequence ID" value="KAJ1367032.1"/>
    <property type="molecule type" value="Genomic_DNA"/>
</dbReference>
<accession>A0AAD5R050</accession>
<name>A0AAD5R050_PARTN</name>
<proteinExistence type="predicted"/>
<evidence type="ECO:0000313" key="4">
    <source>
        <dbReference type="Proteomes" id="UP001196413"/>
    </source>
</evidence>
<sequence>MDGDNVRRKIQGALKSLLISYLRRTSTLRGNTTITGSKADVEEIAKGIAKLGKKKKWSLFGNRDVPINFNFPNPKNIRDYDPDIPVEELVKDMPELLRKQAKLLKEEIMSTSLTVEKIELLEDLGALRHNEARIEWKFDTPEALSKWKTGCDSDWNEGYSNCSVCPNR</sequence>
<dbReference type="GO" id="GO:0016020">
    <property type="term" value="C:membrane"/>
    <property type="evidence" value="ECO:0007669"/>
    <property type="project" value="InterPro"/>
</dbReference>
<protein>
    <recommendedName>
        <fullName evidence="2">SRCR domain-containing protein</fullName>
    </recommendedName>
</protein>
<gene>
    <name evidence="3" type="ORF">KIN20_027864</name>
</gene>
<evidence type="ECO:0000313" key="3">
    <source>
        <dbReference type="EMBL" id="KAJ1367032.1"/>
    </source>
</evidence>
<reference evidence="3" key="1">
    <citation type="submission" date="2021-06" db="EMBL/GenBank/DDBJ databases">
        <title>Parelaphostrongylus tenuis whole genome reference sequence.</title>
        <authorList>
            <person name="Garwood T.J."/>
            <person name="Larsen P.A."/>
            <person name="Fountain-Jones N.M."/>
            <person name="Garbe J.R."/>
            <person name="Macchietto M.G."/>
            <person name="Kania S.A."/>
            <person name="Gerhold R.W."/>
            <person name="Richards J.E."/>
            <person name="Wolf T.M."/>
        </authorList>
    </citation>
    <scope>NUCLEOTIDE SEQUENCE</scope>
    <source>
        <strain evidence="3">MNPRO001-30</strain>
        <tissue evidence="3">Meninges</tissue>
    </source>
</reference>
<evidence type="ECO:0000256" key="1">
    <source>
        <dbReference type="PROSITE-ProRule" id="PRU00196"/>
    </source>
</evidence>
<feature type="domain" description="SRCR" evidence="2">
    <location>
        <begin position="118"/>
        <end position="168"/>
    </location>
</feature>
<dbReference type="PROSITE" id="PS50287">
    <property type="entry name" value="SRCR_2"/>
    <property type="match status" value="1"/>
</dbReference>
<dbReference type="Proteomes" id="UP001196413">
    <property type="component" value="Unassembled WGS sequence"/>
</dbReference>
<organism evidence="3 4">
    <name type="scientific">Parelaphostrongylus tenuis</name>
    <name type="common">Meningeal worm</name>
    <dbReference type="NCBI Taxonomy" id="148309"/>
    <lineage>
        <taxon>Eukaryota</taxon>
        <taxon>Metazoa</taxon>
        <taxon>Ecdysozoa</taxon>
        <taxon>Nematoda</taxon>
        <taxon>Chromadorea</taxon>
        <taxon>Rhabditida</taxon>
        <taxon>Rhabditina</taxon>
        <taxon>Rhabditomorpha</taxon>
        <taxon>Strongyloidea</taxon>
        <taxon>Metastrongylidae</taxon>
        <taxon>Parelaphostrongylus</taxon>
    </lineage>
</organism>
<keyword evidence="4" id="KW-1185">Reference proteome</keyword>
<dbReference type="AlphaFoldDB" id="A0AAD5R050"/>
<evidence type="ECO:0000259" key="2">
    <source>
        <dbReference type="PROSITE" id="PS50287"/>
    </source>
</evidence>
<dbReference type="InterPro" id="IPR001190">
    <property type="entry name" value="SRCR"/>
</dbReference>
<comment type="caution">
    <text evidence="3">The sequence shown here is derived from an EMBL/GenBank/DDBJ whole genome shotgun (WGS) entry which is preliminary data.</text>
</comment>